<proteinExistence type="predicted"/>
<dbReference type="Pfam" id="PF07992">
    <property type="entry name" value="Pyr_redox_2"/>
    <property type="match status" value="1"/>
</dbReference>
<keyword evidence="2" id="KW-0285">Flavoprotein</keyword>
<dbReference type="PANTHER" id="PTHR43429:SF3">
    <property type="entry name" value="NITRITE REDUCTASE [NAD(P)H]"/>
    <property type="match status" value="1"/>
</dbReference>
<dbReference type="InterPro" id="IPR050260">
    <property type="entry name" value="FAD-bd_OxRdtase"/>
</dbReference>
<evidence type="ECO:0000256" key="3">
    <source>
        <dbReference type="ARBA" id="ARBA00022827"/>
    </source>
</evidence>
<evidence type="ECO:0000256" key="1">
    <source>
        <dbReference type="ARBA" id="ARBA00001974"/>
    </source>
</evidence>
<dbReference type="RefSeq" id="WP_216515894.1">
    <property type="nucleotide sequence ID" value="NZ_JAHLPM010000001.1"/>
</dbReference>
<keyword evidence="7" id="KW-1185">Reference proteome</keyword>
<evidence type="ECO:0000259" key="5">
    <source>
        <dbReference type="Pfam" id="PF18267"/>
    </source>
</evidence>
<feature type="domain" description="NADH-rubredoxin oxidoreductase C-terminal" evidence="5">
    <location>
        <begin position="314"/>
        <end position="379"/>
    </location>
</feature>
<accession>A0ABS6E1A1</accession>
<evidence type="ECO:0000313" key="6">
    <source>
        <dbReference type="EMBL" id="MBU5436572.1"/>
    </source>
</evidence>
<dbReference type="PANTHER" id="PTHR43429">
    <property type="entry name" value="PYRIDINE NUCLEOTIDE-DISULFIDE OXIDOREDUCTASE DOMAIN-CONTAINING"/>
    <property type="match status" value="1"/>
</dbReference>
<protein>
    <submittedName>
        <fullName evidence="6">FAD-dependent oxidoreductase</fullName>
    </submittedName>
</protein>
<dbReference type="InterPro" id="IPR041575">
    <property type="entry name" value="Rubredoxin_C"/>
</dbReference>
<comment type="cofactor">
    <cofactor evidence="1">
        <name>FAD</name>
        <dbReference type="ChEBI" id="CHEBI:57692"/>
    </cofactor>
</comment>
<evidence type="ECO:0000313" key="7">
    <source>
        <dbReference type="Proteomes" id="UP000749471"/>
    </source>
</evidence>
<sequence length="409" mass="45716">MKYVILGSSAAGVNGAKEIRKLDPKGEIVMISKDEAIYSRCILHHYMAGHRTMNRLSFVEKDFVNRYNIQWFGGKEAIGLNAEKKEVYLSNEQTISYDKLLIATGSNSFFPPIENMDKAKNVLGFRNIDDCLKIMEQIDKVHNIAVIGGGLVGVDAITGLIDSKKNLYLVEMQNRLLSIQLDKRAAKTYEDAFRKRGVKFYFNLGAKKINLDKENKIKSLTLNNGEEIPCELLIVTAGVRANIGFLNGSTIKVDKKGLIIDRSGRTNDPDVYGAGDVTGWGPIWPVAVKEGIIAGSNMVGVHKEMTDFFTSKSTMNFFGIPTMSLGINEPTDDSYLVEIEEDKKGNYKKIIHKDGKIHGTILQGDLSYAGVLTQLIKENIDISKVKKPIFKIDYSDFFHTTDNLEFSYE</sequence>
<keyword evidence="3" id="KW-0274">FAD</keyword>
<evidence type="ECO:0000259" key="4">
    <source>
        <dbReference type="Pfam" id="PF07992"/>
    </source>
</evidence>
<feature type="domain" description="FAD/NAD(P)-binding" evidence="4">
    <location>
        <begin position="1"/>
        <end position="291"/>
    </location>
</feature>
<dbReference type="InterPro" id="IPR023753">
    <property type="entry name" value="FAD/NAD-binding_dom"/>
</dbReference>
<comment type="caution">
    <text evidence="6">The sequence shown here is derived from an EMBL/GenBank/DDBJ whole genome shotgun (WGS) entry which is preliminary data.</text>
</comment>
<dbReference type="EMBL" id="JAHLPM010000001">
    <property type="protein sequence ID" value="MBU5436572.1"/>
    <property type="molecule type" value="Genomic_DNA"/>
</dbReference>
<organism evidence="6 7">
    <name type="scientific">Tissierella simiarum</name>
    <dbReference type="NCBI Taxonomy" id="2841534"/>
    <lineage>
        <taxon>Bacteria</taxon>
        <taxon>Bacillati</taxon>
        <taxon>Bacillota</taxon>
        <taxon>Tissierellia</taxon>
        <taxon>Tissierellales</taxon>
        <taxon>Tissierellaceae</taxon>
        <taxon>Tissierella</taxon>
    </lineage>
</organism>
<dbReference type="Proteomes" id="UP000749471">
    <property type="component" value="Unassembled WGS sequence"/>
</dbReference>
<dbReference type="Pfam" id="PF18267">
    <property type="entry name" value="Rubredoxin_C"/>
    <property type="match status" value="1"/>
</dbReference>
<reference evidence="6 7" key="1">
    <citation type="submission" date="2021-06" db="EMBL/GenBank/DDBJ databases">
        <authorList>
            <person name="Sun Q."/>
            <person name="Li D."/>
        </authorList>
    </citation>
    <scope>NUCLEOTIDE SEQUENCE [LARGE SCALE GENOMIC DNA]</scope>
    <source>
        <strain evidence="6 7">MSJ-40</strain>
    </source>
</reference>
<gene>
    <name evidence="6" type="ORF">KQI42_01050</name>
</gene>
<name>A0ABS6E1A1_9FIRM</name>
<evidence type="ECO:0000256" key="2">
    <source>
        <dbReference type="ARBA" id="ARBA00022630"/>
    </source>
</evidence>